<evidence type="ECO:0000256" key="8">
    <source>
        <dbReference type="SAM" id="Phobius"/>
    </source>
</evidence>
<dbReference type="Gene3D" id="3.30.70.1230">
    <property type="entry name" value="Nucleotide cyclase"/>
    <property type="match status" value="1"/>
</dbReference>
<feature type="region of interest" description="Disordered" evidence="7">
    <location>
        <begin position="1"/>
        <end position="22"/>
    </location>
</feature>
<feature type="transmembrane region" description="Helical" evidence="8">
    <location>
        <begin position="121"/>
        <end position="142"/>
    </location>
</feature>
<evidence type="ECO:0000256" key="3">
    <source>
        <dbReference type="ARBA" id="ARBA00022741"/>
    </source>
</evidence>
<feature type="domain" description="Guanylate cyclase" evidence="9">
    <location>
        <begin position="526"/>
        <end position="655"/>
    </location>
</feature>
<comment type="subcellular location">
    <subcellularLocation>
        <location evidence="1">Membrane</location>
    </subcellularLocation>
</comment>
<protein>
    <recommendedName>
        <fullName evidence="13">Guanylate cyclase domain-containing protein</fullName>
    </recommendedName>
</protein>
<keyword evidence="2 8" id="KW-0812">Transmembrane</keyword>
<dbReference type="PROSITE" id="PS50839">
    <property type="entry name" value="CHASE"/>
    <property type="match status" value="1"/>
</dbReference>
<feature type="domain" description="CHASE" evidence="10">
    <location>
        <begin position="230"/>
        <end position="289"/>
    </location>
</feature>
<dbReference type="PANTHER" id="PTHR11920:SF335">
    <property type="entry name" value="GUANYLATE CYCLASE"/>
    <property type="match status" value="1"/>
</dbReference>
<evidence type="ECO:0000259" key="10">
    <source>
        <dbReference type="PROSITE" id="PS50839"/>
    </source>
</evidence>
<keyword evidence="12" id="KW-1185">Reference proteome</keyword>
<feature type="compositionally biased region" description="Low complexity" evidence="7">
    <location>
        <begin position="872"/>
        <end position="895"/>
    </location>
</feature>
<dbReference type="SUPFAM" id="SSF55073">
    <property type="entry name" value="Nucleotide cyclase"/>
    <property type="match status" value="1"/>
</dbReference>
<proteinExistence type="predicted"/>
<dbReference type="PROSITE" id="PS50125">
    <property type="entry name" value="GUANYLATE_CYCLASE_2"/>
    <property type="match status" value="1"/>
</dbReference>
<comment type="caution">
    <text evidence="11">The sequence shown here is derived from an EMBL/GenBank/DDBJ whole genome shotgun (WGS) entry which is preliminary data.</text>
</comment>
<feature type="transmembrane region" description="Helical" evidence="8">
    <location>
        <begin position="471"/>
        <end position="491"/>
    </location>
</feature>
<dbReference type="InterPro" id="IPR029787">
    <property type="entry name" value="Nucleotide_cyclase"/>
</dbReference>
<evidence type="ECO:0000256" key="4">
    <source>
        <dbReference type="ARBA" id="ARBA00022989"/>
    </source>
</evidence>
<organism evidence="11 12">
    <name type="scientific">Volvox africanus</name>
    <dbReference type="NCBI Taxonomy" id="51714"/>
    <lineage>
        <taxon>Eukaryota</taxon>
        <taxon>Viridiplantae</taxon>
        <taxon>Chlorophyta</taxon>
        <taxon>core chlorophytes</taxon>
        <taxon>Chlorophyceae</taxon>
        <taxon>CS clade</taxon>
        <taxon>Chlamydomonadales</taxon>
        <taxon>Volvocaceae</taxon>
        <taxon>Volvox</taxon>
    </lineage>
</organism>
<evidence type="ECO:0000259" key="9">
    <source>
        <dbReference type="PROSITE" id="PS50125"/>
    </source>
</evidence>
<dbReference type="Proteomes" id="UP001165090">
    <property type="component" value="Unassembled WGS sequence"/>
</dbReference>
<reference evidence="11 12" key="1">
    <citation type="journal article" date="2023" name="IScience">
        <title>Expanded male sex-determining region conserved during the evolution of homothallism in the green alga Volvox.</title>
        <authorList>
            <person name="Yamamoto K."/>
            <person name="Matsuzaki R."/>
            <person name="Mahakham W."/>
            <person name="Heman W."/>
            <person name="Sekimoto H."/>
            <person name="Kawachi M."/>
            <person name="Minakuchi Y."/>
            <person name="Toyoda A."/>
            <person name="Nozaki H."/>
        </authorList>
    </citation>
    <scope>NUCLEOTIDE SEQUENCE [LARGE SCALE GENOMIC DNA]</scope>
    <source>
        <strain evidence="11 12">NIES-4468</strain>
    </source>
</reference>
<name>A0ABQ5RQ76_9CHLO</name>
<dbReference type="InterPro" id="IPR006189">
    <property type="entry name" value="CHASE_dom"/>
</dbReference>
<dbReference type="InterPro" id="IPR001054">
    <property type="entry name" value="A/G_cyclase"/>
</dbReference>
<evidence type="ECO:0000256" key="5">
    <source>
        <dbReference type="ARBA" id="ARBA00023136"/>
    </source>
</evidence>
<keyword evidence="6" id="KW-0456">Lyase</keyword>
<dbReference type="Pfam" id="PF00211">
    <property type="entry name" value="Guanylate_cyc"/>
    <property type="match status" value="1"/>
</dbReference>
<evidence type="ECO:0000313" key="11">
    <source>
        <dbReference type="EMBL" id="GLI59716.1"/>
    </source>
</evidence>
<keyword evidence="3" id="KW-0547">Nucleotide-binding</keyword>
<feature type="compositionally biased region" description="Low complexity" evidence="7">
    <location>
        <begin position="909"/>
        <end position="923"/>
    </location>
</feature>
<dbReference type="SMART" id="SM00044">
    <property type="entry name" value="CYCc"/>
    <property type="match status" value="1"/>
</dbReference>
<feature type="region of interest" description="Disordered" evidence="7">
    <location>
        <begin position="872"/>
        <end position="940"/>
    </location>
</feature>
<dbReference type="PANTHER" id="PTHR11920">
    <property type="entry name" value="GUANYLYL CYCLASE"/>
    <property type="match status" value="1"/>
</dbReference>
<keyword evidence="4 8" id="KW-1133">Transmembrane helix</keyword>
<sequence length="940" mass="100784">MSESDGPTRENSINSRTCNNTTQEHHTTFQSFTQTILGQRISSALGSFRERKNKQGEHVTLSGVGGLRVGSKGQLEVDKSIWDLTKGVQVEEHYVSPFQRVWEAVSQDCKTVARTVRRDPLVAIIPFMLLLLLLGGGLWAVFASAAKETAHRREVAQQVVHDKGLFLQTELAKAFLPAYVCSVYVRRDPSWPAVNASFAPMAMEMIRTSNAGSVLTLSLIPNGIIYTMVPLAGTGPKDDANWRAIGKDWLQDNFNQDKVLQSISTRNLTIIGPYNLTQGGIGLVAMLTINIVGAGPNATFDVPPMNYSKLPWTNSNRIQYGPNVTNTPFGPYMYDEKNHSKWWGLTTVLISWDILREEVTRLEELENNGYNYVLARPVAKKELTKANRTDLLNGTHMLAVAWSDSVQGVAPNVTNNGVSPRTPGKARPLTYYDLHTRLVDPVSIVIVVEGAQLELYVSLTGGWTPNWKKPMVAVTVVLSLLLSVLLFLVLVNRRQHMRLLHAMIPKKVVSTLRRGKIFTESFEVVTVLFSDIVAYTTMSAQMAPIEVVQMLDELYQEFDNLAEKHRLYKLDTIGDAIMLVGGAPDTEGAAAAAARVAQMGLDMILVTSTKVLAGGHVVKIRVGIHSGPAVAAVVGRKAPKYTLFGDTVNTASRMESNGSPMRIHISKVTADLLEQAGGFNIEPRGEIPIKGKGLMSTFWVTGTQVCEKGPCPRRDAVDISHLTSPPAAATKIPENVEGENTATHHASTLGPSSISTAVPGSGAGAVIGHYHAPSLPSPSIGRSRVSSCMPSNLNHMVLSPSLDGHEGGANLQASNTIASRDFMSTMRGTPVGLGCSGSIGTSQDIQGTSANVPIPSPSAFGTTTATTTAAYAQPDPASQPTSTTIATTASPSAAVEPEEQTPAPPPPASFGVATAVGASASAAHRNGSHLNTRAPPELPK</sequence>
<gene>
    <name evidence="11" type="ORF">VaNZ11_001574</name>
</gene>
<evidence type="ECO:0000256" key="7">
    <source>
        <dbReference type="SAM" id="MobiDB-lite"/>
    </source>
</evidence>
<dbReference type="EMBL" id="BSDZ01000004">
    <property type="protein sequence ID" value="GLI59716.1"/>
    <property type="molecule type" value="Genomic_DNA"/>
</dbReference>
<keyword evidence="5 8" id="KW-0472">Membrane</keyword>
<dbReference type="CDD" id="cd07302">
    <property type="entry name" value="CHD"/>
    <property type="match status" value="1"/>
</dbReference>
<evidence type="ECO:0000313" key="12">
    <source>
        <dbReference type="Proteomes" id="UP001165090"/>
    </source>
</evidence>
<accession>A0ABQ5RQ76</accession>
<dbReference type="InterPro" id="IPR050401">
    <property type="entry name" value="Cyclic_nucleotide_synthase"/>
</dbReference>
<evidence type="ECO:0000256" key="6">
    <source>
        <dbReference type="ARBA" id="ARBA00023239"/>
    </source>
</evidence>
<evidence type="ECO:0008006" key="13">
    <source>
        <dbReference type="Google" id="ProtNLM"/>
    </source>
</evidence>
<evidence type="ECO:0000256" key="1">
    <source>
        <dbReference type="ARBA" id="ARBA00004370"/>
    </source>
</evidence>
<evidence type="ECO:0000256" key="2">
    <source>
        <dbReference type="ARBA" id="ARBA00022692"/>
    </source>
</evidence>